<dbReference type="CDD" id="cd21671">
    <property type="entry name" value="SMP_Mmm1"/>
    <property type="match status" value="1"/>
</dbReference>
<keyword evidence="11" id="KW-1185">Reference proteome</keyword>
<dbReference type="EMBL" id="AFWA02000006">
    <property type="protein sequence ID" value="EMR10431.1"/>
    <property type="molecule type" value="Genomic_DNA"/>
</dbReference>
<dbReference type="RefSeq" id="XP_007873061.1">
    <property type="nucleotide sequence ID" value="XM_007874870.1"/>
</dbReference>
<sequence>MLRTSFSPRISHIVSKLYENIETRTSESLDWFNVLIAQAIVLFRNDYDFKEALLVYMSDILNGTNKPSFLGHVKVIDMNLGEEFPICSNCRIVSCSSNPERLNAVMDVNLVDQITLGIKTQFLLNYPKYEFAVLPIELSLSIMRFSGTLSISLIPCEKQLNASNIAAFIFSFSPDFQLDIDVHSLVGSRSKLQDIPKISQFLEFRIRNWFMENCVEPHFQRINIPSI</sequence>
<dbReference type="eggNOG" id="ENOG502QUUW">
    <property type="taxonomic scope" value="Eukaryota"/>
</dbReference>
<keyword evidence="6" id="KW-0446">Lipid-binding</keyword>
<evidence type="ECO:0000256" key="6">
    <source>
        <dbReference type="ARBA" id="ARBA00023121"/>
    </source>
</evidence>
<comment type="similarity">
    <text evidence="8">Belongs to the MMM1 family.</text>
</comment>
<comment type="caution">
    <text evidence="10">The sequence shown here is derived from an EMBL/GenBank/DDBJ whole genome shotgun (WGS) entry which is preliminary data.</text>
</comment>
<dbReference type="Proteomes" id="UP000011958">
    <property type="component" value="Unassembled WGS sequence"/>
</dbReference>
<dbReference type="AlphaFoldDB" id="M7NTK3"/>
<dbReference type="PANTHER" id="PTHR13466">
    <property type="entry name" value="TEX2 PROTEIN-RELATED"/>
    <property type="match status" value="1"/>
</dbReference>
<evidence type="ECO:0000313" key="11">
    <source>
        <dbReference type="Proteomes" id="UP000011958"/>
    </source>
</evidence>
<evidence type="ECO:0000256" key="8">
    <source>
        <dbReference type="HAMAP-Rule" id="MF_03103"/>
    </source>
</evidence>
<feature type="domain" description="SMP-LTD" evidence="9">
    <location>
        <begin position="25"/>
        <end position="225"/>
    </location>
</feature>
<dbReference type="HAMAP" id="MF_03103">
    <property type="entry name" value="Mmm1"/>
    <property type="match status" value="1"/>
</dbReference>
<keyword evidence="4 8" id="KW-1133">Transmembrane helix</keyword>
<evidence type="ECO:0000313" key="10">
    <source>
        <dbReference type="EMBL" id="EMR10431.1"/>
    </source>
</evidence>
<keyword evidence="7 8" id="KW-0472">Membrane</keyword>
<dbReference type="InterPro" id="IPR031468">
    <property type="entry name" value="SMP_LBD"/>
</dbReference>
<comment type="subcellular location">
    <subcellularLocation>
        <location evidence="8">Endoplasmic reticulum membrane</location>
        <topology evidence="8">Single-pass type I membrane protein</topology>
    </subcellularLocation>
    <text evidence="8">The ERMES/MDM complex localizes to a few discrete foci (around 10 per single cell), that represent mitochondria-endoplasmic reticulum junctions. These foci are often found next to mtDNA nucleoids.</text>
</comment>
<evidence type="ECO:0000256" key="3">
    <source>
        <dbReference type="ARBA" id="ARBA00022824"/>
    </source>
</evidence>
<evidence type="ECO:0000256" key="1">
    <source>
        <dbReference type="ARBA" id="ARBA00022448"/>
    </source>
</evidence>
<dbReference type="Pfam" id="PF10296">
    <property type="entry name" value="MMM1"/>
    <property type="match status" value="1"/>
</dbReference>
<reference evidence="11" key="1">
    <citation type="journal article" date="2016" name="Nat. Commun.">
        <title>Genome analysis of three Pneumocystis species reveals adaptation mechanisms to life exclusively in mammalian hosts.</title>
        <authorList>
            <person name="Ma L."/>
            <person name="Chen Z."/>
            <person name="Huang D.W."/>
            <person name="Kutty G."/>
            <person name="Ishihara M."/>
            <person name="Wang H."/>
            <person name="Abouelleil A."/>
            <person name="Bishop L."/>
            <person name="Davey E."/>
            <person name="Deng R."/>
            <person name="Deng X."/>
            <person name="Fan L."/>
            <person name="Fantoni G."/>
            <person name="Fitzgerald M."/>
            <person name="Gogineni E."/>
            <person name="Goldberg J.M."/>
            <person name="Handley G."/>
            <person name="Hu X."/>
            <person name="Huber C."/>
            <person name="Jiao X."/>
            <person name="Jones K."/>
            <person name="Levin J.Z."/>
            <person name="Liu Y."/>
            <person name="Macdonald P."/>
            <person name="Melnikov A."/>
            <person name="Raley C."/>
            <person name="Sassi M."/>
            <person name="Sherman B.T."/>
            <person name="Song X."/>
            <person name="Sykes S."/>
            <person name="Tran B."/>
            <person name="Walsh L."/>
            <person name="Xia Y."/>
            <person name="Yang J."/>
            <person name="Young S."/>
            <person name="Zeng Q."/>
            <person name="Zheng X."/>
            <person name="Stephens R."/>
            <person name="Nusbaum C."/>
            <person name="Birren B.W."/>
            <person name="Azadi P."/>
            <person name="Lempicki R.A."/>
            <person name="Cuomo C.A."/>
            <person name="Kovacs J.A."/>
        </authorList>
    </citation>
    <scope>NUCLEOTIDE SEQUENCE [LARGE SCALE GENOMIC DNA]</scope>
    <source>
        <strain evidence="11">B123</strain>
    </source>
</reference>
<evidence type="ECO:0000256" key="5">
    <source>
        <dbReference type="ARBA" id="ARBA00023055"/>
    </source>
</evidence>
<dbReference type="VEuPathDB" id="FungiDB:PNEG_01147"/>
<dbReference type="STRING" id="1069680.M7NTK3"/>
<dbReference type="PROSITE" id="PS51847">
    <property type="entry name" value="SMP"/>
    <property type="match status" value="1"/>
</dbReference>
<keyword evidence="3 8" id="KW-0256">Endoplasmic reticulum</keyword>
<evidence type="ECO:0000256" key="4">
    <source>
        <dbReference type="ARBA" id="ARBA00022989"/>
    </source>
</evidence>
<evidence type="ECO:0000259" key="9">
    <source>
        <dbReference type="PROSITE" id="PS51847"/>
    </source>
</evidence>
<dbReference type="GO" id="GO:0015914">
    <property type="term" value="P:phospholipid transport"/>
    <property type="evidence" value="ECO:0007669"/>
    <property type="project" value="TreeGrafter"/>
</dbReference>
<feature type="topological domain" description="Cytoplasmic" evidence="8">
    <location>
        <begin position="9"/>
        <end position="227"/>
    </location>
</feature>
<keyword evidence="2 8" id="KW-0812">Transmembrane</keyword>
<accession>M7NTK3</accession>
<comment type="subunit">
    <text evidence="8">Homodimer. Component of the ER-mitochondria encounter structure (ERMES) or MDM complex, composed of MMM1, MDM10, MDM12 and MDM34. A MMM1 homodimer associates with one molecule of MDM12 on each side in a pairwise head-to-tail manner, and the SMP-LTD domains of MMM1 and MDM12 generate a continuous hydrophobic tunnel for phospholipid trafficking.</text>
</comment>
<keyword evidence="1" id="KW-0813">Transport</keyword>
<dbReference type="GeneID" id="19894844"/>
<keyword evidence="5" id="KW-0445">Lipid transport</keyword>
<dbReference type="GO" id="GO:0008289">
    <property type="term" value="F:lipid binding"/>
    <property type="evidence" value="ECO:0007669"/>
    <property type="project" value="UniProtKB-KW"/>
</dbReference>
<dbReference type="HOGENOM" id="CLU_1220129_0_0_1"/>
<dbReference type="OrthoDB" id="5599157at2759"/>
<organism evidence="10 11">
    <name type="scientific">Pneumocystis murina (strain B123)</name>
    <name type="common">Mouse pneumocystis pneumonia agent</name>
    <name type="synonym">Pneumocystis carinii f. sp. muris</name>
    <dbReference type="NCBI Taxonomy" id="1069680"/>
    <lineage>
        <taxon>Eukaryota</taxon>
        <taxon>Fungi</taxon>
        <taxon>Dikarya</taxon>
        <taxon>Ascomycota</taxon>
        <taxon>Taphrinomycotina</taxon>
        <taxon>Pneumocystomycetes</taxon>
        <taxon>Pneumocystaceae</taxon>
        <taxon>Pneumocystis</taxon>
    </lineage>
</organism>
<dbReference type="PANTHER" id="PTHR13466:SF0">
    <property type="entry name" value="SMP-LTD DOMAIN-CONTAINING PROTEIN"/>
    <property type="match status" value="1"/>
</dbReference>
<name>M7NTK3_PNEMU</name>
<comment type="function">
    <text evidence="8">Component of the ERMES/MDM complex, which serves as a molecular tether to connect the endoplasmic reticulum (ER) and mitochondria. Components of this complex are involved in the control of mitochondrial shape and protein biogenesis, and function in nonvesicular lipid trafficking between the ER and mitochondria. The MDM12-MMM1 subcomplex functions in the major beta-barrel assembly pathway that is responsible for biogenesis of all outer membrane beta-barrel proteins, and acts in a late step after the SAM complex. The MDM10-MDM12-MMM1 subcomplex further acts in the TOM40-specific pathway after the action of the MDM12-MMM1 complex. Essential for establishing and maintaining the structure of mitochondria and maintenance of mtDNA nucleoids.</text>
</comment>
<dbReference type="GO" id="GO:1990456">
    <property type="term" value="P:mitochondrion-endoplasmic reticulum membrane tethering"/>
    <property type="evidence" value="ECO:0007669"/>
    <property type="project" value="TreeGrafter"/>
</dbReference>
<dbReference type="OMA" id="MHHPPES"/>
<dbReference type="GO" id="GO:0032865">
    <property type="term" value="C:ERMES complex"/>
    <property type="evidence" value="ECO:0007669"/>
    <property type="project" value="UniProtKB-UniRule"/>
</dbReference>
<gene>
    <name evidence="8" type="primary">MMM1</name>
    <name evidence="10" type="ORF">PNEG_01147</name>
</gene>
<evidence type="ECO:0000256" key="7">
    <source>
        <dbReference type="ARBA" id="ARBA00023136"/>
    </source>
</evidence>
<evidence type="ECO:0000256" key="2">
    <source>
        <dbReference type="ARBA" id="ARBA00022692"/>
    </source>
</evidence>
<dbReference type="InterPro" id="IPR019411">
    <property type="entry name" value="MMM1_dom"/>
</dbReference>
<protein>
    <recommendedName>
        <fullName evidence="8">Maintenance of mitochondrial morphology protein 1</fullName>
    </recommendedName>
</protein>
<dbReference type="InterPro" id="IPR027537">
    <property type="entry name" value="Mmm1"/>
</dbReference>
<dbReference type="GO" id="GO:0045040">
    <property type="term" value="P:protein insertion into mitochondrial outer membrane"/>
    <property type="evidence" value="ECO:0007669"/>
    <property type="project" value="UniProtKB-UniRule"/>
</dbReference>
<proteinExistence type="inferred from homology"/>
<feature type="topological domain" description="Lumenal" evidence="8">
    <location>
        <begin position="1"/>
        <end position="9"/>
    </location>
</feature>
<dbReference type="GO" id="GO:0005789">
    <property type="term" value="C:endoplasmic reticulum membrane"/>
    <property type="evidence" value="ECO:0007669"/>
    <property type="project" value="UniProtKB-SubCell"/>
</dbReference>